<dbReference type="InterPro" id="IPR032282">
    <property type="entry name" value="HAGH_C"/>
</dbReference>
<dbReference type="GO" id="GO:0019243">
    <property type="term" value="P:methylglyoxal catabolic process to D-lactate via S-lactoyl-glutathione"/>
    <property type="evidence" value="ECO:0007669"/>
    <property type="project" value="InterPro"/>
</dbReference>
<keyword evidence="6" id="KW-0479">Metal-binding</keyword>
<evidence type="ECO:0000256" key="3">
    <source>
        <dbReference type="ARBA" id="ARBA00004963"/>
    </source>
</evidence>
<gene>
    <name evidence="11" type="ORF">AB1Y20_017630</name>
</gene>
<dbReference type="InterPro" id="IPR035680">
    <property type="entry name" value="Clx_II_MBL"/>
</dbReference>
<evidence type="ECO:0000313" key="12">
    <source>
        <dbReference type="Proteomes" id="UP001515480"/>
    </source>
</evidence>
<accession>A0AB34JPI7</accession>
<comment type="catalytic activity">
    <reaction evidence="1">
        <text>an S-(2-hydroxyacyl)glutathione + H2O = a 2-hydroxy carboxylate + glutathione + H(+)</text>
        <dbReference type="Rhea" id="RHEA:21864"/>
        <dbReference type="ChEBI" id="CHEBI:15377"/>
        <dbReference type="ChEBI" id="CHEBI:15378"/>
        <dbReference type="ChEBI" id="CHEBI:57925"/>
        <dbReference type="ChEBI" id="CHEBI:58896"/>
        <dbReference type="ChEBI" id="CHEBI:71261"/>
        <dbReference type="EC" id="3.1.2.6"/>
    </reaction>
</comment>
<dbReference type="HAMAP" id="MF_01374">
    <property type="entry name" value="Glyoxalase_2"/>
    <property type="match status" value="1"/>
</dbReference>
<reference evidence="11 12" key="1">
    <citation type="journal article" date="2024" name="Science">
        <title>Giant polyketide synthase enzymes in the biosynthesis of giant marine polyether toxins.</title>
        <authorList>
            <person name="Fallon T.R."/>
            <person name="Shende V.V."/>
            <person name="Wierzbicki I.H."/>
            <person name="Pendleton A.L."/>
            <person name="Watervoot N.F."/>
            <person name="Auber R.P."/>
            <person name="Gonzalez D.J."/>
            <person name="Wisecaver J.H."/>
            <person name="Moore B.S."/>
        </authorList>
    </citation>
    <scope>NUCLEOTIDE SEQUENCE [LARGE SCALE GENOMIC DNA]</scope>
    <source>
        <strain evidence="11 12">12B1</strain>
    </source>
</reference>
<dbReference type="GO" id="GO:0046872">
    <property type="term" value="F:metal ion binding"/>
    <property type="evidence" value="ECO:0007669"/>
    <property type="project" value="UniProtKB-KW"/>
</dbReference>
<dbReference type="Pfam" id="PF16123">
    <property type="entry name" value="HAGH_C"/>
    <property type="match status" value="1"/>
</dbReference>
<keyword evidence="7" id="KW-0378">Hydrolase</keyword>
<dbReference type="Gene3D" id="3.60.15.10">
    <property type="entry name" value="Ribonuclease Z/Hydroxyacylglutathione hydrolase-like"/>
    <property type="match status" value="1"/>
</dbReference>
<evidence type="ECO:0000256" key="7">
    <source>
        <dbReference type="ARBA" id="ARBA00022801"/>
    </source>
</evidence>
<dbReference type="NCBIfam" id="TIGR03413">
    <property type="entry name" value="GSH_gloB"/>
    <property type="match status" value="1"/>
</dbReference>
<sequence>MEVTPVDALSDNYMYIIADLATKEAMAVDPADADECVALARKLGLTITTVLTTHHHFDHAGGNNNMKKLLGSTLEVVGGDASIQGMTRQVADGDELPLGTGVRVRCVHTPCHTAGHMSYLATANDGSAAVFTGDILFIGGCGRFFEGTPEQMLASSAKLATLDPGTKVYCGHEYTVKNLEFAFDVDPENPDVVSKRTWAEAQRAQGGRTVPSTIGDELKYNPFMRTGTAAVRKYTGGSDDVSVMRILRNKKDSFAGSSRPWIPGGGPLPGL</sequence>
<name>A0AB34JPI7_PRYPA</name>
<dbReference type="PANTHER" id="PTHR11935:SF94">
    <property type="entry name" value="TENZING NORGAY, ISOFORM C"/>
    <property type="match status" value="1"/>
</dbReference>
<dbReference type="SUPFAM" id="SSF56281">
    <property type="entry name" value="Metallo-hydrolase/oxidoreductase"/>
    <property type="match status" value="1"/>
</dbReference>
<evidence type="ECO:0000256" key="4">
    <source>
        <dbReference type="ARBA" id="ARBA00006759"/>
    </source>
</evidence>
<keyword evidence="8" id="KW-0862">Zinc</keyword>
<dbReference type="InterPro" id="IPR036866">
    <property type="entry name" value="RibonucZ/Hydroxyglut_hydro"/>
</dbReference>
<dbReference type="InterPro" id="IPR001279">
    <property type="entry name" value="Metallo-B-lactamas"/>
</dbReference>
<evidence type="ECO:0000256" key="1">
    <source>
        <dbReference type="ARBA" id="ARBA00001623"/>
    </source>
</evidence>
<evidence type="ECO:0000256" key="9">
    <source>
        <dbReference type="ARBA" id="ARBA00031044"/>
    </source>
</evidence>
<dbReference type="GO" id="GO:0004416">
    <property type="term" value="F:hydroxyacylglutathione hydrolase activity"/>
    <property type="evidence" value="ECO:0007669"/>
    <property type="project" value="UniProtKB-EC"/>
</dbReference>
<dbReference type="Proteomes" id="UP001515480">
    <property type="component" value="Unassembled WGS sequence"/>
</dbReference>
<dbReference type="InterPro" id="IPR017782">
    <property type="entry name" value="Hydroxyacylglutathione_Hdrlase"/>
</dbReference>
<evidence type="ECO:0000256" key="2">
    <source>
        <dbReference type="ARBA" id="ARBA00001947"/>
    </source>
</evidence>
<evidence type="ECO:0000256" key="8">
    <source>
        <dbReference type="ARBA" id="ARBA00022833"/>
    </source>
</evidence>
<organism evidence="11 12">
    <name type="scientific">Prymnesium parvum</name>
    <name type="common">Toxic golden alga</name>
    <dbReference type="NCBI Taxonomy" id="97485"/>
    <lineage>
        <taxon>Eukaryota</taxon>
        <taxon>Haptista</taxon>
        <taxon>Haptophyta</taxon>
        <taxon>Prymnesiophyceae</taxon>
        <taxon>Prymnesiales</taxon>
        <taxon>Prymnesiaceae</taxon>
        <taxon>Prymnesium</taxon>
    </lineage>
</organism>
<protein>
    <recommendedName>
        <fullName evidence="5">hydroxyacylglutathione hydrolase</fullName>
        <ecNumber evidence="5">3.1.2.6</ecNumber>
    </recommendedName>
    <alternativeName>
        <fullName evidence="9">Glyoxalase II</fullName>
    </alternativeName>
</protein>
<proteinExistence type="inferred from homology"/>
<evidence type="ECO:0000256" key="6">
    <source>
        <dbReference type="ARBA" id="ARBA00022723"/>
    </source>
</evidence>
<dbReference type="EC" id="3.1.2.6" evidence="5"/>
<evidence type="ECO:0000259" key="10">
    <source>
        <dbReference type="SMART" id="SM00849"/>
    </source>
</evidence>
<comment type="cofactor">
    <cofactor evidence="2">
        <name>Zn(2+)</name>
        <dbReference type="ChEBI" id="CHEBI:29105"/>
    </cofactor>
</comment>
<feature type="domain" description="Metallo-beta-lactamase" evidence="10">
    <location>
        <begin position="11"/>
        <end position="172"/>
    </location>
</feature>
<evidence type="ECO:0000313" key="11">
    <source>
        <dbReference type="EMBL" id="KAL1522652.1"/>
    </source>
</evidence>
<dbReference type="PANTHER" id="PTHR11935">
    <property type="entry name" value="BETA LACTAMASE DOMAIN"/>
    <property type="match status" value="1"/>
</dbReference>
<dbReference type="SMART" id="SM00849">
    <property type="entry name" value="Lactamase_B"/>
    <property type="match status" value="1"/>
</dbReference>
<dbReference type="PIRSF" id="PIRSF005457">
    <property type="entry name" value="Glx"/>
    <property type="match status" value="1"/>
</dbReference>
<comment type="similarity">
    <text evidence="4">Belongs to the metallo-beta-lactamase superfamily. Glyoxalase II family.</text>
</comment>
<comment type="pathway">
    <text evidence="3">Secondary metabolite metabolism; methylglyoxal degradation; (R)-lactate from methylglyoxal: step 2/2.</text>
</comment>
<dbReference type="EMBL" id="JBGBPQ010000006">
    <property type="protein sequence ID" value="KAL1522652.1"/>
    <property type="molecule type" value="Genomic_DNA"/>
</dbReference>
<keyword evidence="12" id="KW-1185">Reference proteome</keyword>
<dbReference type="AlphaFoldDB" id="A0AB34JPI7"/>
<comment type="caution">
    <text evidence="11">The sequence shown here is derived from an EMBL/GenBank/DDBJ whole genome shotgun (WGS) entry which is preliminary data.</text>
</comment>
<evidence type="ECO:0000256" key="5">
    <source>
        <dbReference type="ARBA" id="ARBA00011917"/>
    </source>
</evidence>
<dbReference type="CDD" id="cd07723">
    <property type="entry name" value="hydroxyacylglutathione_hydrolase_MBL-fold"/>
    <property type="match status" value="1"/>
</dbReference>
<dbReference type="Pfam" id="PF00753">
    <property type="entry name" value="Lactamase_B"/>
    <property type="match status" value="1"/>
</dbReference>